<dbReference type="OrthoDB" id="7053173at2"/>
<sequence length="610" mass="65519">MRWCVGWSGTGPPDVRPAAGRPMPGWRAAWTVGWPAAAVRTAQAGNTALVVVGECGADDDALERALPAVRAQRWRDLTDWPGAYLVITGHGQVTTLLGDLAGQYPVYWRRAAGGVWWSTAAVPLAALDGAPVDPVGLGLHLAVGQPDVAGTTSLFREVRRVPSGHVLLLHGAHVSTEAVEPVEYPPVDMEEAAGTVRAVLEMAVAFRLGDSPVSTDLAGLDSTTLACLIAQRRPVTAVTLADRRLRNDDLAFARRTAESIEDITHRVARGTAHTVYYAPLADPSSPVTDAPSPYTVTATIKDHVLRTAREDLPGPGPHFTGVGGDVVLSADPDHLADLLRERRLRTLAVHLMWQARVRQRSPRSVWAHIRPASRMALDQDLAQVAATLREAPRPWRPQAEYPAAWVPLLATADWITPPVRAHLADHLQQMATALDGPARLATWQDRQDLLSLGANLTGWRTLALAGHGTELAAPYLDSTVIRACLAVPAEQRGSPGRFKPLLAAAFPNGPVPCFVLDRTTKGAFSGVSSAGLSEHLPLITDLLLGPDGRIAALGLLTTEAVREQLARAGAGRRLAKGALHTAVATELWLRQLDAHRVTWWQEAPTHARTR</sequence>
<evidence type="ECO:0000259" key="1">
    <source>
        <dbReference type="Pfam" id="PF00733"/>
    </source>
</evidence>
<dbReference type="InterPro" id="IPR014729">
    <property type="entry name" value="Rossmann-like_a/b/a_fold"/>
</dbReference>
<dbReference type="AlphaFoldDB" id="A0A4R4TEP7"/>
<dbReference type="RefSeq" id="WP_132819353.1">
    <property type="nucleotide sequence ID" value="NZ_SMKI01000203.1"/>
</dbReference>
<proteinExistence type="predicted"/>
<dbReference type="SUPFAM" id="SSF56235">
    <property type="entry name" value="N-terminal nucleophile aminohydrolases (Ntn hydrolases)"/>
    <property type="match status" value="1"/>
</dbReference>
<protein>
    <submittedName>
        <fullName evidence="2">Albusnodin/ikarugamycin family macrolactam cyclase</fullName>
    </submittedName>
</protein>
<dbReference type="SUPFAM" id="SSF52402">
    <property type="entry name" value="Adenine nucleotide alpha hydrolases-like"/>
    <property type="match status" value="1"/>
</dbReference>
<dbReference type="InterPro" id="IPR029055">
    <property type="entry name" value="Ntn_hydrolases_N"/>
</dbReference>
<feature type="domain" description="Asparagine synthetase" evidence="1">
    <location>
        <begin position="196"/>
        <end position="590"/>
    </location>
</feature>
<dbReference type="InterPro" id="IPR001962">
    <property type="entry name" value="Asn_synthase"/>
</dbReference>
<dbReference type="Gene3D" id="3.40.50.620">
    <property type="entry name" value="HUPs"/>
    <property type="match status" value="2"/>
</dbReference>
<gene>
    <name evidence="2" type="ORF">E1283_19370</name>
</gene>
<dbReference type="GO" id="GO:0004066">
    <property type="term" value="F:asparagine synthase (glutamine-hydrolyzing) activity"/>
    <property type="evidence" value="ECO:0007669"/>
    <property type="project" value="InterPro"/>
</dbReference>
<dbReference type="Proteomes" id="UP000295345">
    <property type="component" value="Unassembled WGS sequence"/>
</dbReference>
<reference evidence="2 3" key="1">
    <citation type="submission" date="2019-03" db="EMBL/GenBank/DDBJ databases">
        <title>Draft genome sequences of novel Actinobacteria.</title>
        <authorList>
            <person name="Sahin N."/>
            <person name="Ay H."/>
            <person name="Saygin H."/>
        </authorList>
    </citation>
    <scope>NUCLEOTIDE SEQUENCE [LARGE SCALE GENOMIC DNA]</scope>
    <source>
        <strain evidence="2 3">DSM 41900</strain>
    </source>
</reference>
<name>A0A4R4TEP7_9ACTN</name>
<keyword evidence="3" id="KW-1185">Reference proteome</keyword>
<organism evidence="2 3">
    <name type="scientific">Streptomyces hainanensis</name>
    <dbReference type="NCBI Taxonomy" id="402648"/>
    <lineage>
        <taxon>Bacteria</taxon>
        <taxon>Bacillati</taxon>
        <taxon>Actinomycetota</taxon>
        <taxon>Actinomycetes</taxon>
        <taxon>Kitasatosporales</taxon>
        <taxon>Streptomycetaceae</taxon>
        <taxon>Streptomyces</taxon>
    </lineage>
</organism>
<accession>A0A4R4TEP7</accession>
<dbReference type="NCBIfam" id="NF033561">
    <property type="entry name" value="macrolact_Ik_Al"/>
    <property type="match status" value="1"/>
</dbReference>
<comment type="caution">
    <text evidence="2">The sequence shown here is derived from an EMBL/GenBank/DDBJ whole genome shotgun (WGS) entry which is preliminary data.</text>
</comment>
<evidence type="ECO:0000313" key="2">
    <source>
        <dbReference type="EMBL" id="TDC73373.1"/>
    </source>
</evidence>
<dbReference type="GO" id="GO:0006529">
    <property type="term" value="P:asparagine biosynthetic process"/>
    <property type="evidence" value="ECO:0007669"/>
    <property type="project" value="InterPro"/>
</dbReference>
<dbReference type="EMBL" id="SMKI01000203">
    <property type="protein sequence ID" value="TDC73373.1"/>
    <property type="molecule type" value="Genomic_DNA"/>
</dbReference>
<evidence type="ECO:0000313" key="3">
    <source>
        <dbReference type="Proteomes" id="UP000295345"/>
    </source>
</evidence>
<dbReference type="Pfam" id="PF00733">
    <property type="entry name" value="Asn_synthase"/>
    <property type="match status" value="1"/>
</dbReference>